<dbReference type="PANTHER" id="PTHR10443">
    <property type="entry name" value="MICROSOMAL DIPEPTIDASE"/>
    <property type="match status" value="1"/>
</dbReference>
<dbReference type="Proteomes" id="UP000244338">
    <property type="component" value="Unassembled WGS sequence"/>
</dbReference>
<dbReference type="SUPFAM" id="SSF51556">
    <property type="entry name" value="Metallo-dependent hydrolases"/>
    <property type="match status" value="1"/>
</dbReference>
<protein>
    <submittedName>
        <fullName evidence="1">Microsomal dipeptidase</fullName>
    </submittedName>
</protein>
<proteinExistence type="predicted"/>
<dbReference type="Pfam" id="PF01244">
    <property type="entry name" value="Peptidase_M19"/>
    <property type="match status" value="1"/>
</dbReference>
<dbReference type="AlphaFoldDB" id="A0A2R6Y185"/>
<sequence length="339" mass="37654">MYSPSTYPVADAHVDILYRLYGGEDPADLMASREHLETGNVRILTCAVYVPEEKVAEDPWASALAMIDLFYERVLGNGILLTNLKQLEAFEAERKNRANAPNITNGTHASPRRAFVLSLEGMEAIGHSLMRLRILNRLGVRLAGLTHNPANAVADGVGEPRGGGLTQFGEAIVEEMIRIGMGIDVAHLSERAFWQVMEQDPRPMLASHVASRRVHDHRRNLYDEQIQALIAKNGWIGLTFVPSFISDERPVRLTHLLRHLEHLLSLGGEDTVGIGSDFDGIETTIEGLTHSGDFVTLRETLLQLYPASLVQKILYDNFIQFLRRLWSDRTPVGSGATDA</sequence>
<dbReference type="PANTHER" id="PTHR10443:SF12">
    <property type="entry name" value="DIPEPTIDASE"/>
    <property type="match status" value="1"/>
</dbReference>
<reference evidence="2" key="1">
    <citation type="journal article" date="2018" name="Sci. Rep.">
        <title>Lignite coal burning seam in the remote Altai Mountains harbors a hydrogen-driven thermophilic microbial community.</title>
        <authorList>
            <person name="Kadnikov V.V."/>
            <person name="Mardanov A.V."/>
            <person name="Ivasenko D.A."/>
            <person name="Antsiferov D.V."/>
            <person name="Beletsky A.V."/>
            <person name="Karnachuk O.V."/>
            <person name="Ravin N.V."/>
        </authorList>
    </citation>
    <scope>NUCLEOTIDE SEQUENCE [LARGE SCALE GENOMIC DNA]</scope>
</reference>
<name>A0A2R6Y185_9BACL</name>
<dbReference type="Gene3D" id="3.20.20.140">
    <property type="entry name" value="Metal-dependent hydrolases"/>
    <property type="match status" value="1"/>
</dbReference>
<evidence type="ECO:0000313" key="1">
    <source>
        <dbReference type="EMBL" id="PTQ56448.1"/>
    </source>
</evidence>
<dbReference type="InterPro" id="IPR008257">
    <property type="entry name" value="Pept_M19"/>
</dbReference>
<organism evidence="1 2">
    <name type="scientific">Candidatus Carbonibacillus altaicus</name>
    <dbReference type="NCBI Taxonomy" id="2163959"/>
    <lineage>
        <taxon>Bacteria</taxon>
        <taxon>Bacillati</taxon>
        <taxon>Bacillota</taxon>
        <taxon>Bacilli</taxon>
        <taxon>Bacillales</taxon>
        <taxon>Candidatus Carbonibacillus</taxon>
    </lineage>
</organism>
<gene>
    <name evidence="1" type="ORF">BSOLF_0216</name>
</gene>
<evidence type="ECO:0000313" key="2">
    <source>
        <dbReference type="Proteomes" id="UP000244338"/>
    </source>
</evidence>
<accession>A0A2R6Y185</accession>
<dbReference type="EMBL" id="PEBX01000028">
    <property type="protein sequence ID" value="PTQ56448.1"/>
    <property type="molecule type" value="Genomic_DNA"/>
</dbReference>
<dbReference type="GO" id="GO:0006508">
    <property type="term" value="P:proteolysis"/>
    <property type="evidence" value="ECO:0007669"/>
    <property type="project" value="InterPro"/>
</dbReference>
<dbReference type="PROSITE" id="PS51365">
    <property type="entry name" value="RENAL_DIPEPTIDASE_2"/>
    <property type="match status" value="1"/>
</dbReference>
<comment type="caution">
    <text evidence="1">The sequence shown here is derived from an EMBL/GenBank/DDBJ whole genome shotgun (WGS) entry which is preliminary data.</text>
</comment>
<dbReference type="GO" id="GO:0070573">
    <property type="term" value="F:metallodipeptidase activity"/>
    <property type="evidence" value="ECO:0007669"/>
    <property type="project" value="InterPro"/>
</dbReference>
<dbReference type="InterPro" id="IPR032466">
    <property type="entry name" value="Metal_Hydrolase"/>
</dbReference>